<sequence length="179" mass="18783">MAARALTVWVALAIAGGLLTGCVPDTEPEPTAPFTTEAEAFAAAEATYRAYVDALNRVDLSDPETFEDVYAWTTGDANSAERQSLSGMHAEGWNVQGSSTLMSTVPVSAELSNPARVTIVGCLDVTDVRLVDEHGESVVSPDRPPVQTVLVVAIQDSSTPTGLIIDSLDGREASECSAE</sequence>
<dbReference type="RefSeq" id="WP_344736028.1">
    <property type="nucleotide sequence ID" value="NZ_BAAAYU010000001.1"/>
</dbReference>
<feature type="chain" id="PRO_5046222516" description="Lipoprotein" evidence="1">
    <location>
        <begin position="21"/>
        <end position="179"/>
    </location>
</feature>
<accession>A0ABP7A2M6</accession>
<evidence type="ECO:0008006" key="4">
    <source>
        <dbReference type="Google" id="ProtNLM"/>
    </source>
</evidence>
<organism evidence="2 3">
    <name type="scientific">Microbacterium awajiense</name>
    <dbReference type="NCBI Taxonomy" id="415214"/>
    <lineage>
        <taxon>Bacteria</taxon>
        <taxon>Bacillati</taxon>
        <taxon>Actinomycetota</taxon>
        <taxon>Actinomycetes</taxon>
        <taxon>Micrococcales</taxon>
        <taxon>Microbacteriaceae</taxon>
        <taxon>Microbacterium</taxon>
    </lineage>
</organism>
<keyword evidence="1" id="KW-0732">Signal</keyword>
<proteinExistence type="predicted"/>
<protein>
    <recommendedName>
        <fullName evidence="4">Lipoprotein</fullName>
    </recommendedName>
</protein>
<dbReference type="EMBL" id="BAAAYU010000001">
    <property type="protein sequence ID" value="GAA3623758.1"/>
    <property type="molecule type" value="Genomic_DNA"/>
</dbReference>
<evidence type="ECO:0000256" key="1">
    <source>
        <dbReference type="SAM" id="SignalP"/>
    </source>
</evidence>
<dbReference type="Proteomes" id="UP001501697">
    <property type="component" value="Unassembled WGS sequence"/>
</dbReference>
<name>A0ABP7A2M6_9MICO</name>
<evidence type="ECO:0000313" key="2">
    <source>
        <dbReference type="EMBL" id="GAA3623758.1"/>
    </source>
</evidence>
<dbReference type="PROSITE" id="PS51257">
    <property type="entry name" value="PROKAR_LIPOPROTEIN"/>
    <property type="match status" value="1"/>
</dbReference>
<keyword evidence="3" id="KW-1185">Reference proteome</keyword>
<comment type="caution">
    <text evidence="2">The sequence shown here is derived from an EMBL/GenBank/DDBJ whole genome shotgun (WGS) entry which is preliminary data.</text>
</comment>
<gene>
    <name evidence="2" type="ORF">GCM10022200_02500</name>
</gene>
<feature type="signal peptide" evidence="1">
    <location>
        <begin position="1"/>
        <end position="20"/>
    </location>
</feature>
<evidence type="ECO:0000313" key="3">
    <source>
        <dbReference type="Proteomes" id="UP001501697"/>
    </source>
</evidence>
<reference evidence="3" key="1">
    <citation type="journal article" date="2019" name="Int. J. Syst. Evol. Microbiol.">
        <title>The Global Catalogue of Microorganisms (GCM) 10K type strain sequencing project: providing services to taxonomists for standard genome sequencing and annotation.</title>
        <authorList>
            <consortium name="The Broad Institute Genomics Platform"/>
            <consortium name="The Broad Institute Genome Sequencing Center for Infectious Disease"/>
            <person name="Wu L."/>
            <person name="Ma J."/>
        </authorList>
    </citation>
    <scope>NUCLEOTIDE SEQUENCE [LARGE SCALE GENOMIC DNA]</scope>
    <source>
        <strain evidence="3">JCM 16544</strain>
    </source>
</reference>